<dbReference type="OrthoDB" id="10261055at2759"/>
<dbReference type="SMART" id="SM00872">
    <property type="entry name" value="Alpha-mann_mid"/>
    <property type="match status" value="1"/>
</dbReference>
<dbReference type="GO" id="GO:0006491">
    <property type="term" value="P:N-glycan processing"/>
    <property type="evidence" value="ECO:0007669"/>
    <property type="project" value="TreeGrafter"/>
</dbReference>
<dbReference type="InterPro" id="IPR015341">
    <property type="entry name" value="Glyco_hydro_38_cen"/>
</dbReference>
<organism evidence="10 11">
    <name type="scientific">Bursaphelenchus xylophilus</name>
    <name type="common">Pinewood nematode worm</name>
    <name type="synonym">Aphelenchoides xylophilus</name>
    <dbReference type="NCBI Taxonomy" id="6326"/>
    <lineage>
        <taxon>Eukaryota</taxon>
        <taxon>Metazoa</taxon>
        <taxon>Ecdysozoa</taxon>
        <taxon>Nematoda</taxon>
        <taxon>Chromadorea</taxon>
        <taxon>Rhabditida</taxon>
        <taxon>Tylenchina</taxon>
        <taxon>Tylenchomorpha</taxon>
        <taxon>Aphelenchoidea</taxon>
        <taxon>Aphelenchoididae</taxon>
        <taxon>Bursaphelenchus</taxon>
    </lineage>
</organism>
<evidence type="ECO:0000259" key="9">
    <source>
        <dbReference type="SMART" id="SM00872"/>
    </source>
</evidence>
<comment type="cofactor">
    <cofactor evidence="7">
        <name>Zn(2+)</name>
        <dbReference type="ChEBI" id="CHEBI:29105"/>
    </cofactor>
    <text evidence="7">Binds 1 zinc ion per subunit.</text>
</comment>
<dbReference type="SUPFAM" id="SSF88713">
    <property type="entry name" value="Glycoside hydrolase/deacetylase"/>
    <property type="match status" value="1"/>
</dbReference>
<comment type="similarity">
    <text evidence="1 7">Belongs to the glycosyl hydrolase 38 family.</text>
</comment>
<dbReference type="Proteomes" id="UP000659654">
    <property type="component" value="Unassembled WGS sequence"/>
</dbReference>
<keyword evidence="8" id="KW-0812">Transmembrane</keyword>
<comment type="caution">
    <text evidence="10">The sequence shown here is derived from an EMBL/GenBank/DDBJ whole genome shotgun (WGS) entry which is preliminary data.</text>
</comment>
<dbReference type="GO" id="GO:0030246">
    <property type="term" value="F:carbohydrate binding"/>
    <property type="evidence" value="ECO:0007669"/>
    <property type="project" value="InterPro"/>
</dbReference>
<feature type="transmembrane region" description="Helical" evidence="8">
    <location>
        <begin position="26"/>
        <end position="45"/>
    </location>
</feature>
<dbReference type="Proteomes" id="UP000582659">
    <property type="component" value="Unassembled WGS sequence"/>
</dbReference>
<dbReference type="EC" id="3.2.1.-" evidence="7"/>
<dbReference type="Gene3D" id="2.60.40.1180">
    <property type="entry name" value="Golgi alpha-mannosidase II"/>
    <property type="match status" value="1"/>
</dbReference>
<dbReference type="Gene3D" id="1.20.1270.50">
    <property type="entry name" value="Glycoside hydrolase family 38, central domain"/>
    <property type="match status" value="1"/>
</dbReference>
<sequence length="984" mass="113771">MVEVGRRNTLWRWRLWLGLRRPMHKWLATGFSVASLFLFVFVLIAQNEDDPVTLATVSSREGLFDDRNRLVDLKVDGNTVTFQTPYNRSHSSPNDTLNVFLVFHSHTDPGWLRTFNEYYDEKVERILDLAVDFLTQHQDAKFIWSEISFLSEWWDRANETSKEAMVELVQNGQLELTGGTWVMNDEAITHFAASIDNIIEGHTFVNQNFKVLPTTSWSVDPFGHGSTMPYLLGRAGVDNLVVGRLSKHVKEQMIRRGALKFLWKEPWSEDDRAALPLISSLPRTYYTTADACGPDGQVCCQFDFGPSARSDCFHRFEPSNVSTPAFAKKLVNQYRKLQEYYRSSSLLVPIGDDFFFSNPADWTENYENYKVLMDFINSHKDFNMKIQFGTVDDYFKSLAATENKALYPVVDGDFFPYTEDFDGPFPYWTGYYGHRPFFKKLERIVESQLHLLDFLLVRSQMFKSIDQLQPHRRTVSLVQHHDAITATSRPHVMTDYEDRLFNASIHIQKLEAAVWASRMSNVKNVEILFYQRGRAVIFDEKMRGTWLTIYNPRTFDVNEKITLRVNSPNVVVRSFHGSPIEAQLLPLLIIDEWKADSAYLEVVFYVELKALESKKIWMEMGENRPESTVMSSIYTDEKIDSIFETKPLPNGTFEFENNELVVVMEDGYVQKMLNKHTGKEEPLEISYSFYSDMGGAYVFAPMSKEKPIVLNRTLANPIYISGPLITRAYSHIRSELLPKLHSHQVFEFEKKSRNLDFALELFSNVEEIGDSTIVMNVKTEIWNGDSVYTDVNGLFLRERRRFEFAQTPSANYFPAATAAMIQDKTSRLSVLYGQPTGVYTPKRGQIQFFVDRTLSGDDGKGLSYGDASYSEPAKLKYRFQWEERYITHANPTTLYHSRRTHQAMTSLLSSVSIHNSQKSERKFDTQEWPCDLEMINVRYLNSTRFAITFRKLEFDSSVVHAGKCETNVRRDLRSDIALTIFPTD</sequence>
<name>A0A7I8WMF1_BURXY</name>
<dbReference type="GO" id="GO:0046872">
    <property type="term" value="F:metal ion binding"/>
    <property type="evidence" value="ECO:0007669"/>
    <property type="project" value="UniProtKB-KW"/>
</dbReference>
<dbReference type="InterPro" id="IPR011682">
    <property type="entry name" value="Glyco_hydro_38_C"/>
</dbReference>
<dbReference type="Gene3D" id="2.70.98.30">
    <property type="entry name" value="Golgi alpha-mannosidase II, domain 4"/>
    <property type="match status" value="1"/>
</dbReference>
<dbReference type="SUPFAM" id="SSF88688">
    <property type="entry name" value="Families 57/38 glycoside transferase middle domain"/>
    <property type="match status" value="1"/>
</dbReference>
<dbReference type="GO" id="GO:0000139">
    <property type="term" value="C:Golgi membrane"/>
    <property type="evidence" value="ECO:0007669"/>
    <property type="project" value="TreeGrafter"/>
</dbReference>
<dbReference type="PANTHER" id="PTHR11607:SF3">
    <property type="entry name" value="LYSOSOMAL ALPHA-MANNOSIDASE"/>
    <property type="match status" value="1"/>
</dbReference>
<proteinExistence type="inferred from homology"/>
<feature type="domain" description="Glycoside hydrolase family 38 central" evidence="9">
    <location>
        <begin position="426"/>
        <end position="500"/>
    </location>
</feature>
<gene>
    <name evidence="10" type="ORF">BXYJ_LOCUS5548</name>
</gene>
<dbReference type="EMBL" id="CAJFCV020000003">
    <property type="protein sequence ID" value="CAG9104201.1"/>
    <property type="molecule type" value="Genomic_DNA"/>
</dbReference>
<dbReference type="EMBL" id="CAJFDI010000003">
    <property type="protein sequence ID" value="CAD5219177.1"/>
    <property type="molecule type" value="Genomic_DNA"/>
</dbReference>
<dbReference type="Pfam" id="PF09261">
    <property type="entry name" value="Alpha-mann_mid"/>
    <property type="match status" value="1"/>
</dbReference>
<dbReference type="InterPro" id="IPR013780">
    <property type="entry name" value="Glyco_hydro_b"/>
</dbReference>
<dbReference type="InterPro" id="IPR028995">
    <property type="entry name" value="Glyco_hydro_57/38_cen_sf"/>
</dbReference>
<protein>
    <recommendedName>
        <fullName evidence="7">Alpha-mannosidase</fullName>
        <ecNumber evidence="7">3.2.1.-</ecNumber>
    </recommendedName>
</protein>
<dbReference type="Pfam" id="PF07748">
    <property type="entry name" value="Glyco_hydro_38C"/>
    <property type="match status" value="1"/>
</dbReference>
<keyword evidence="4 7" id="KW-0862">Zinc</keyword>
<dbReference type="InterPro" id="IPR000602">
    <property type="entry name" value="Glyco_hydro_38_N"/>
</dbReference>
<dbReference type="Gene3D" id="3.20.110.10">
    <property type="entry name" value="Glycoside hydrolase 38, N terminal domain"/>
    <property type="match status" value="1"/>
</dbReference>
<dbReference type="Pfam" id="PF01074">
    <property type="entry name" value="Glyco_hydro_38N"/>
    <property type="match status" value="1"/>
</dbReference>
<dbReference type="InterPro" id="IPR011013">
    <property type="entry name" value="Gal_mutarotase_sf_dom"/>
</dbReference>
<evidence type="ECO:0000313" key="11">
    <source>
        <dbReference type="Proteomes" id="UP000659654"/>
    </source>
</evidence>
<dbReference type="PANTHER" id="PTHR11607">
    <property type="entry name" value="ALPHA-MANNOSIDASE"/>
    <property type="match status" value="1"/>
</dbReference>
<keyword evidence="6 7" id="KW-0326">Glycosidase</keyword>
<evidence type="ECO:0000256" key="2">
    <source>
        <dbReference type="ARBA" id="ARBA00022723"/>
    </source>
</evidence>
<keyword evidence="11" id="KW-1185">Reference proteome</keyword>
<dbReference type="InterPro" id="IPR037094">
    <property type="entry name" value="Glyco_hydro_38_cen_sf"/>
</dbReference>
<evidence type="ECO:0000256" key="4">
    <source>
        <dbReference type="ARBA" id="ARBA00022833"/>
    </source>
</evidence>
<evidence type="ECO:0000256" key="7">
    <source>
        <dbReference type="RuleBase" id="RU361199"/>
    </source>
</evidence>
<dbReference type="GO" id="GO:0006013">
    <property type="term" value="P:mannose metabolic process"/>
    <property type="evidence" value="ECO:0007669"/>
    <property type="project" value="InterPro"/>
</dbReference>
<evidence type="ECO:0000313" key="10">
    <source>
        <dbReference type="EMBL" id="CAD5219177.1"/>
    </source>
</evidence>
<keyword evidence="3 7" id="KW-0378">Hydrolase</keyword>
<keyword evidence="8" id="KW-1133">Transmembrane helix</keyword>
<dbReference type="SMR" id="A0A7I8WMF1"/>
<keyword evidence="5" id="KW-1015">Disulfide bond</keyword>
<keyword evidence="2 7" id="KW-0479">Metal-binding</keyword>
<dbReference type="SUPFAM" id="SSF74650">
    <property type="entry name" value="Galactose mutarotase-like"/>
    <property type="match status" value="1"/>
</dbReference>
<evidence type="ECO:0000256" key="5">
    <source>
        <dbReference type="ARBA" id="ARBA00023157"/>
    </source>
</evidence>
<dbReference type="InterPro" id="IPR027291">
    <property type="entry name" value="Glyco_hydro_38_N_sf"/>
</dbReference>
<evidence type="ECO:0000256" key="1">
    <source>
        <dbReference type="ARBA" id="ARBA00009792"/>
    </source>
</evidence>
<evidence type="ECO:0000256" key="3">
    <source>
        <dbReference type="ARBA" id="ARBA00022801"/>
    </source>
</evidence>
<dbReference type="InterPro" id="IPR011330">
    <property type="entry name" value="Glyco_hydro/deAcase_b/a-brl"/>
</dbReference>
<evidence type="ECO:0000256" key="8">
    <source>
        <dbReference type="SAM" id="Phobius"/>
    </source>
</evidence>
<keyword evidence="8" id="KW-0472">Membrane</keyword>
<accession>A0A7I8WMF1</accession>
<dbReference type="GO" id="GO:0004559">
    <property type="term" value="F:alpha-mannosidase activity"/>
    <property type="evidence" value="ECO:0007669"/>
    <property type="project" value="InterPro"/>
</dbReference>
<dbReference type="AlphaFoldDB" id="A0A7I8WMF1"/>
<evidence type="ECO:0000256" key="6">
    <source>
        <dbReference type="ARBA" id="ARBA00023295"/>
    </source>
</evidence>
<dbReference type="InterPro" id="IPR050843">
    <property type="entry name" value="Glycosyl_Hydrlase_38"/>
</dbReference>
<reference evidence="10" key="1">
    <citation type="submission" date="2020-09" db="EMBL/GenBank/DDBJ databases">
        <authorList>
            <person name="Kikuchi T."/>
        </authorList>
    </citation>
    <scope>NUCLEOTIDE SEQUENCE</scope>
    <source>
        <strain evidence="10">Ka4C1</strain>
    </source>
</reference>